<evidence type="ECO:0000313" key="2">
    <source>
        <dbReference type="Proteomes" id="UP001174909"/>
    </source>
</evidence>
<evidence type="ECO:0000313" key="1">
    <source>
        <dbReference type="EMBL" id="CAI8018129.1"/>
    </source>
</evidence>
<dbReference type="Gene3D" id="3.60.15.10">
    <property type="entry name" value="Ribonuclease Z/Hydroxyacylglutathione hydrolase-like"/>
    <property type="match status" value="1"/>
</dbReference>
<organism evidence="1 2">
    <name type="scientific">Geodia barretti</name>
    <name type="common">Barrett's horny sponge</name>
    <dbReference type="NCBI Taxonomy" id="519541"/>
    <lineage>
        <taxon>Eukaryota</taxon>
        <taxon>Metazoa</taxon>
        <taxon>Porifera</taxon>
        <taxon>Demospongiae</taxon>
        <taxon>Heteroscleromorpha</taxon>
        <taxon>Tetractinellida</taxon>
        <taxon>Astrophorina</taxon>
        <taxon>Geodiidae</taxon>
        <taxon>Geodia</taxon>
    </lineage>
</organism>
<dbReference type="SUPFAM" id="SSF56281">
    <property type="entry name" value="Metallo-hydrolase/oxidoreductase"/>
    <property type="match status" value="1"/>
</dbReference>
<dbReference type="EMBL" id="CASHTH010001687">
    <property type="protein sequence ID" value="CAI8018129.1"/>
    <property type="molecule type" value="Genomic_DNA"/>
</dbReference>
<dbReference type="PANTHER" id="PTHR39189">
    <property type="entry name" value="UPF0173 METAL-DEPENDENT HYDROLASE YTKL"/>
    <property type="match status" value="1"/>
</dbReference>
<dbReference type="Pfam" id="PF13483">
    <property type="entry name" value="Lactamase_B_3"/>
    <property type="match status" value="1"/>
</dbReference>
<proteinExistence type="predicted"/>
<reference evidence="1" key="1">
    <citation type="submission" date="2023-03" db="EMBL/GenBank/DDBJ databases">
        <authorList>
            <person name="Steffen K."/>
            <person name="Cardenas P."/>
        </authorList>
    </citation>
    <scope>NUCLEOTIDE SEQUENCE</scope>
</reference>
<dbReference type="PANTHER" id="PTHR39189:SF1">
    <property type="entry name" value="UPF0173 METAL-DEPENDENT HYDROLASE YTKL"/>
    <property type="match status" value="1"/>
</dbReference>
<comment type="caution">
    <text evidence="1">The sequence shown here is derived from an EMBL/GenBank/DDBJ whole genome shotgun (WGS) entry which is preliminary data.</text>
</comment>
<keyword evidence="2" id="KW-1185">Reference proteome</keyword>
<protein>
    <submittedName>
        <fullName evidence="1">UPF0173 metal-dependent hydrolase Acid345_3437</fullName>
    </submittedName>
</protein>
<accession>A0AA35WF25</accession>
<dbReference type="InterPro" id="IPR036866">
    <property type="entry name" value="RibonucZ/Hydroxyglut_hydro"/>
</dbReference>
<dbReference type="Proteomes" id="UP001174909">
    <property type="component" value="Unassembled WGS sequence"/>
</dbReference>
<dbReference type="AlphaFoldDB" id="A0AA35WF25"/>
<name>A0AA35WF25_GEOBA</name>
<gene>
    <name evidence="1" type="ORF">GBAR_LOCUS10955</name>
</gene>
<dbReference type="GO" id="GO:0016787">
    <property type="term" value="F:hydrolase activity"/>
    <property type="evidence" value="ECO:0007669"/>
    <property type="project" value="UniProtKB-KW"/>
</dbReference>
<sequence length="232" mass="26270">MRLTYFGHCAFRWETPGGITAVADPYRNQADRYWFTRLFPEVRCDLGLITHAHFDHDAVDRLPEAASILRMPGAFSAEDLHIRGIGDLHSGASRLSDFPNVMFRLEASGVSFLHIGDNRAEWPDDVAHAVGNIDVLLVTVDDSKHLLTYEQADSLVQRLRPRVVIPMHYAVPGLTAAECELLPPEGWLARQPTVRRLESDRFEFTTRNLPNRTEVWLFQPAAESLTAPEARR</sequence>
<keyword evidence="1" id="KW-0378">Hydrolase</keyword>